<dbReference type="Gene3D" id="3.30.70.1730">
    <property type="match status" value="1"/>
</dbReference>
<dbReference type="NCBIfam" id="NF000955">
    <property type="entry name" value="PRK00099.1-1"/>
    <property type="match status" value="1"/>
</dbReference>
<evidence type="ECO:0000256" key="3">
    <source>
        <dbReference type="ARBA" id="ARBA00023274"/>
    </source>
</evidence>
<accession>A0A8J6MWN5</accession>
<dbReference type="EMBL" id="JACNJD010000073">
    <property type="protein sequence ID" value="MBC8176025.1"/>
    <property type="molecule type" value="Genomic_DNA"/>
</dbReference>
<evidence type="ECO:0000313" key="6">
    <source>
        <dbReference type="EMBL" id="MBC8176025.1"/>
    </source>
</evidence>
<dbReference type="InterPro" id="IPR047865">
    <property type="entry name" value="Ribosomal_uL10_bac_type"/>
</dbReference>
<evidence type="ECO:0000256" key="2">
    <source>
        <dbReference type="ARBA" id="ARBA00022980"/>
    </source>
</evidence>
<evidence type="ECO:0000313" key="7">
    <source>
        <dbReference type="Proteomes" id="UP000650524"/>
    </source>
</evidence>
<dbReference type="InterPro" id="IPR043141">
    <property type="entry name" value="Ribosomal_uL10-like_sf"/>
</dbReference>
<keyword evidence="2 6" id="KW-0689">Ribosomal protein</keyword>
<dbReference type="SUPFAM" id="SSF160369">
    <property type="entry name" value="Ribosomal protein L10-like"/>
    <property type="match status" value="1"/>
</dbReference>
<sequence>KNRLLKLASHGTETEAIIDHMKGPSAIALTYDDVIDPAKALVDFAKEFNKLTIKIGQISGKELDEAGVKHLAGLPGRDALLGQALSVMQAVPTSLVRVLNGVLVKLMYALKAIEEQKEKSQ</sequence>
<name>A0A8J6MWN5_9DELT</name>
<dbReference type="GO" id="GO:1990904">
    <property type="term" value="C:ribonucleoprotein complex"/>
    <property type="evidence" value="ECO:0007669"/>
    <property type="project" value="UniProtKB-KW"/>
</dbReference>
<dbReference type="Gene3D" id="6.10.250.290">
    <property type="match status" value="1"/>
</dbReference>
<evidence type="ECO:0000256" key="4">
    <source>
        <dbReference type="ARBA" id="ARBA00035202"/>
    </source>
</evidence>
<comment type="caution">
    <text evidence="6">The sequence shown here is derived from an EMBL/GenBank/DDBJ whole genome shotgun (WGS) entry which is preliminary data.</text>
</comment>
<comment type="similarity">
    <text evidence="1">Belongs to the universal ribosomal protein uL10 family.</text>
</comment>
<dbReference type="Pfam" id="PF00466">
    <property type="entry name" value="Ribosomal_L10"/>
    <property type="match status" value="1"/>
</dbReference>
<gene>
    <name evidence="6" type="ORF">H8E19_01365</name>
</gene>
<organism evidence="6 7">
    <name type="scientific">Candidatus Desulfacyla euxinica</name>
    <dbReference type="NCBI Taxonomy" id="2841693"/>
    <lineage>
        <taxon>Bacteria</taxon>
        <taxon>Deltaproteobacteria</taxon>
        <taxon>Candidatus Desulfacyla</taxon>
    </lineage>
</organism>
<dbReference type="GO" id="GO:0005840">
    <property type="term" value="C:ribosome"/>
    <property type="evidence" value="ECO:0007669"/>
    <property type="project" value="UniProtKB-KW"/>
</dbReference>
<dbReference type="AlphaFoldDB" id="A0A8J6MWN5"/>
<dbReference type="Proteomes" id="UP000650524">
    <property type="component" value="Unassembled WGS sequence"/>
</dbReference>
<evidence type="ECO:0000256" key="5">
    <source>
        <dbReference type="ARBA" id="ARBA00035502"/>
    </source>
</evidence>
<dbReference type="InterPro" id="IPR001790">
    <property type="entry name" value="Ribosomal_uL10"/>
</dbReference>
<dbReference type="CDD" id="cd05797">
    <property type="entry name" value="Ribosomal_L10"/>
    <property type="match status" value="1"/>
</dbReference>
<dbReference type="PANTHER" id="PTHR11560">
    <property type="entry name" value="39S RIBOSOMAL PROTEIN L10, MITOCHONDRIAL"/>
    <property type="match status" value="1"/>
</dbReference>
<keyword evidence="3" id="KW-0687">Ribonucleoprotein</keyword>
<feature type="non-terminal residue" evidence="6">
    <location>
        <position position="1"/>
    </location>
</feature>
<proteinExistence type="inferred from homology"/>
<protein>
    <recommendedName>
        <fullName evidence="4">Large ribosomal subunit protein uL10</fullName>
    </recommendedName>
    <alternativeName>
        <fullName evidence="5">50S ribosomal protein L10</fullName>
    </alternativeName>
</protein>
<reference evidence="6 7" key="1">
    <citation type="submission" date="2020-08" db="EMBL/GenBank/DDBJ databases">
        <title>Bridging the membrane lipid divide: bacteria of the FCB group superphylum have the potential to synthesize archaeal ether lipids.</title>
        <authorList>
            <person name="Villanueva L."/>
            <person name="Von Meijenfeldt F.A.B."/>
            <person name="Westbye A.B."/>
            <person name="Yadav S."/>
            <person name="Hopmans E.C."/>
            <person name="Dutilh B.E."/>
            <person name="Sinninghe Damste J.S."/>
        </authorList>
    </citation>
    <scope>NUCLEOTIDE SEQUENCE [LARGE SCALE GENOMIC DNA]</scope>
    <source>
        <strain evidence="6">NIOZ-UU27</strain>
    </source>
</reference>
<evidence type="ECO:0000256" key="1">
    <source>
        <dbReference type="ARBA" id="ARBA00008889"/>
    </source>
</evidence>